<sequence>MLVLRAVRRALPGRRRHRQHPVPVALEEDGSTTMSSTCLRLTALLLGIAAVATLATGCGAGDDGKTVTVNIGYQSKTINTVTAGTLLRDRGTFEAELAELGKAKGLTYKVEWKDFAAGPPLTAQMLAGQVDIGSMGDAPILVNGSKTRDHADVKSELIAVTGYNLRGSLNQIVVPLDSPASTLADLRGQIVSTSVGSAAHGMLATGLSAAGMTLDDVKLLGQDPAVGASALQGDQVGALAQFVPWPQKLVHDGKARLLYDGGSAGIPTFHAVVANERFGAQNPDVVTAFLTAQRETTDYLNQHPLAAALRVAEITGLPAEVVYLYNGPNGLVSFDPTIKPQQVDALGTLLPFLKSLGALSDLNLGEFVDDRYVRAVYGAGYETARASTAAPAPLAGTDSVCGGAVDGLAGASEVWFADTTATAVARTPTCLLRQIEAKGGAVRAAYVPDHATGTRLFAATATWVSDPAAGPDDRLLPFAIRADAQQYAAAHPGSAVIDYQAALKAR</sequence>
<dbReference type="Gene3D" id="3.40.190.10">
    <property type="entry name" value="Periplasmic binding protein-like II"/>
    <property type="match status" value="2"/>
</dbReference>
<accession>A0ABQ2KU02</accession>
<proteinExistence type="predicted"/>
<feature type="domain" description="SsuA/THI5-like" evidence="1">
    <location>
        <begin position="165"/>
        <end position="306"/>
    </location>
</feature>
<keyword evidence="3" id="KW-1185">Reference proteome</keyword>
<dbReference type="EMBL" id="BMNE01000007">
    <property type="protein sequence ID" value="GGN92855.1"/>
    <property type="molecule type" value="Genomic_DNA"/>
</dbReference>
<evidence type="ECO:0000313" key="3">
    <source>
        <dbReference type="Proteomes" id="UP000658127"/>
    </source>
</evidence>
<evidence type="ECO:0000259" key="1">
    <source>
        <dbReference type="Pfam" id="PF09084"/>
    </source>
</evidence>
<dbReference type="PANTHER" id="PTHR30024:SF45">
    <property type="entry name" value="ABC TRANSPORTER SUBSTRATE-BINDING PROTEIN"/>
    <property type="match status" value="1"/>
</dbReference>
<dbReference type="SUPFAM" id="SSF53850">
    <property type="entry name" value="Periplasmic binding protein-like II"/>
    <property type="match status" value="1"/>
</dbReference>
<gene>
    <name evidence="2" type="ORF">GCM10011610_54260</name>
</gene>
<reference evidence="3" key="1">
    <citation type="journal article" date="2019" name="Int. J. Syst. Evol. Microbiol.">
        <title>The Global Catalogue of Microorganisms (GCM) 10K type strain sequencing project: providing services to taxonomists for standard genome sequencing and annotation.</title>
        <authorList>
            <consortium name="The Broad Institute Genomics Platform"/>
            <consortium name="The Broad Institute Genome Sequencing Center for Infectious Disease"/>
            <person name="Wu L."/>
            <person name="Ma J."/>
        </authorList>
    </citation>
    <scope>NUCLEOTIDE SEQUENCE [LARGE SCALE GENOMIC DNA]</scope>
    <source>
        <strain evidence="3">CGMCC 4.7329</strain>
    </source>
</reference>
<evidence type="ECO:0000313" key="2">
    <source>
        <dbReference type="EMBL" id="GGN92855.1"/>
    </source>
</evidence>
<dbReference type="Proteomes" id="UP000658127">
    <property type="component" value="Unassembled WGS sequence"/>
</dbReference>
<dbReference type="Pfam" id="PF09084">
    <property type="entry name" value="NMT1"/>
    <property type="match status" value="1"/>
</dbReference>
<dbReference type="SUPFAM" id="SSF160387">
    <property type="entry name" value="NosL/MerB-like"/>
    <property type="match status" value="1"/>
</dbReference>
<name>A0ABQ2KU02_9NOCA</name>
<comment type="caution">
    <text evidence="2">The sequence shown here is derived from an EMBL/GenBank/DDBJ whole genome shotgun (WGS) entry which is preliminary data.</text>
</comment>
<dbReference type="PANTHER" id="PTHR30024">
    <property type="entry name" value="ALIPHATIC SULFONATES-BINDING PROTEIN-RELATED"/>
    <property type="match status" value="1"/>
</dbReference>
<organism evidence="2 3">
    <name type="scientific">Nocardia rhizosphaerihabitans</name>
    <dbReference type="NCBI Taxonomy" id="1691570"/>
    <lineage>
        <taxon>Bacteria</taxon>
        <taxon>Bacillati</taxon>
        <taxon>Actinomycetota</taxon>
        <taxon>Actinomycetes</taxon>
        <taxon>Mycobacteriales</taxon>
        <taxon>Nocardiaceae</taxon>
        <taxon>Nocardia</taxon>
    </lineage>
</organism>
<dbReference type="InterPro" id="IPR015168">
    <property type="entry name" value="SsuA/THI5"/>
</dbReference>
<protein>
    <submittedName>
        <fullName evidence="2">ABC transporter substrate-binding protein</fullName>
    </submittedName>
</protein>